<keyword evidence="5 6" id="KW-0472">Membrane</keyword>
<evidence type="ECO:0000256" key="3">
    <source>
        <dbReference type="ARBA" id="ARBA00022692"/>
    </source>
</evidence>
<evidence type="ECO:0000256" key="4">
    <source>
        <dbReference type="ARBA" id="ARBA00022989"/>
    </source>
</evidence>
<dbReference type="InterPro" id="IPR003838">
    <property type="entry name" value="ABC3_permease_C"/>
</dbReference>
<dbReference type="GO" id="GO:0005886">
    <property type="term" value="C:plasma membrane"/>
    <property type="evidence" value="ECO:0007669"/>
    <property type="project" value="UniProtKB-SubCell"/>
</dbReference>
<keyword evidence="4 6" id="KW-1133">Transmembrane helix</keyword>
<keyword evidence="3 6" id="KW-0812">Transmembrane</keyword>
<dbReference type="AlphaFoldDB" id="A0A844KQX1"/>
<feature type="domain" description="ABC3 transporter permease C-terminal" evidence="7">
    <location>
        <begin position="261"/>
        <end position="367"/>
    </location>
</feature>
<feature type="transmembrane region" description="Helical" evidence="6">
    <location>
        <begin position="754"/>
        <end position="777"/>
    </location>
</feature>
<gene>
    <name evidence="8" type="ORF">GMD30_15075</name>
</gene>
<comment type="caution">
    <text evidence="8">The sequence shown here is derived from an EMBL/GenBank/DDBJ whole genome shotgun (WGS) entry which is preliminary data.</text>
</comment>
<keyword evidence="2" id="KW-1003">Cell membrane</keyword>
<reference evidence="8 9" key="1">
    <citation type="journal article" date="2019" name="Nat. Med.">
        <title>A library of human gut bacterial isolates paired with longitudinal multiomics data enables mechanistic microbiome research.</title>
        <authorList>
            <person name="Poyet M."/>
            <person name="Groussin M."/>
            <person name="Gibbons S.M."/>
            <person name="Avila-Pacheco J."/>
            <person name="Jiang X."/>
            <person name="Kearney S.M."/>
            <person name="Perrotta A.R."/>
            <person name="Berdy B."/>
            <person name="Zhao S."/>
            <person name="Lieberman T.D."/>
            <person name="Swanson P.K."/>
            <person name="Smith M."/>
            <person name="Roesemann S."/>
            <person name="Alexander J.E."/>
            <person name="Rich S.A."/>
            <person name="Livny J."/>
            <person name="Vlamakis H."/>
            <person name="Clish C."/>
            <person name="Bullock K."/>
            <person name="Deik A."/>
            <person name="Scott J."/>
            <person name="Pierce K.A."/>
            <person name="Xavier R.J."/>
            <person name="Alm E.J."/>
        </authorList>
    </citation>
    <scope>NUCLEOTIDE SEQUENCE [LARGE SCALE GENOMIC DNA]</scope>
    <source>
        <strain evidence="8 9">BIOML-A1</strain>
    </source>
</reference>
<accession>A0A844KQX1</accession>
<evidence type="ECO:0000256" key="2">
    <source>
        <dbReference type="ARBA" id="ARBA00022475"/>
    </source>
</evidence>
<feature type="transmembrane region" description="Helical" evidence="6">
    <location>
        <begin position="310"/>
        <end position="328"/>
    </location>
</feature>
<evidence type="ECO:0000256" key="5">
    <source>
        <dbReference type="ARBA" id="ARBA00023136"/>
    </source>
</evidence>
<sequence>MFFRILKKDLKRKKVMNAILLCFILLATMFVASGISNVVSVMNGTDSYLDKAGIGDYVVISMGADSKASIDEILHEMESIRDYRIEPVVFGEKSNLKDMHGEELEAKNSVIYQSIEDSRLKFFDKENKQITQIKPGHAYATGDFMEKNHLQPGDKIRITHNSISFMVTLDGMAKDALLGSSMMGNSRFLFHREEIKKLLSDETIYNGYQGQISYIDLKDETGVSEIASAISQAPGIMFSGARSLIKMCYVMDMIVAFTMLILSICLIIVSFVVLKFSITFTISEEFREIGVMKAIGISNFKIRSLYLTKYLMLAVIGAFVGFFVSIPFSDLLLRSVSSNMVLEADNHFLLSVLGAILVVIVILLYAFRCTKLVKKSSPIDAIRSGQTGERYKKKSPFRLVKSHGSTGFFMAVNDVFSAPRRYMTIIITFFLCTLFVLVFVNTSSTMRSDTFITTFGTRSDLYYTDLTEAMSSMNPDGRKQIEEYFAKTEALLQENGMPAKLCVETQYKYKVRFNGKDYSINCQQGIHTKASDYEYTDGVVPQNKNEIAITPTVSKLTGAKLGDTVTIDFGTGTLDCIVVAYFQSMNQLGEVIRLHEDAPTDFTYIANVMSYQIDFDDHPSAKEIEIRKEKIKKLFDNEKVMNATEYCDDCMGAASTMESVQYLLLGITLIVVILVCILMERSFLADEKSQIAVLKAMGFGNRRVMEWHMIRFGIVTLVAVLLAAICSIPATYLIGNPIFGMMGAGKVAYVIRPWKIFFLYPGIIFLMTILASGMTALQIRTIKSNDTTNIE</sequence>
<feature type="transmembrane region" description="Helical" evidence="6">
    <location>
        <begin position="660"/>
        <end position="679"/>
    </location>
</feature>
<dbReference type="PANTHER" id="PTHR30287:SF2">
    <property type="entry name" value="BLL1001 PROTEIN"/>
    <property type="match status" value="1"/>
</dbReference>
<name>A0A844KQX1_9FIRM</name>
<dbReference type="InterPro" id="IPR038766">
    <property type="entry name" value="Membrane_comp_ABC_pdt"/>
</dbReference>
<dbReference type="Pfam" id="PF02687">
    <property type="entry name" value="FtsX"/>
    <property type="match status" value="2"/>
</dbReference>
<feature type="transmembrane region" description="Helical" evidence="6">
    <location>
        <begin position="253"/>
        <end position="274"/>
    </location>
</feature>
<proteinExistence type="predicted"/>
<organism evidence="8 9">
    <name type="scientific">Roseburia faecis</name>
    <dbReference type="NCBI Taxonomy" id="301302"/>
    <lineage>
        <taxon>Bacteria</taxon>
        <taxon>Bacillati</taxon>
        <taxon>Bacillota</taxon>
        <taxon>Clostridia</taxon>
        <taxon>Lachnospirales</taxon>
        <taxon>Lachnospiraceae</taxon>
        <taxon>Roseburia</taxon>
    </lineage>
</organism>
<feature type="transmembrane region" description="Helical" evidence="6">
    <location>
        <begin position="422"/>
        <end position="440"/>
    </location>
</feature>
<dbReference type="EMBL" id="WNAL01000043">
    <property type="protein sequence ID" value="MTR82968.1"/>
    <property type="molecule type" value="Genomic_DNA"/>
</dbReference>
<feature type="domain" description="ABC3 transporter permease C-terminal" evidence="7">
    <location>
        <begin position="663"/>
        <end position="782"/>
    </location>
</feature>
<feature type="transmembrane region" description="Helical" evidence="6">
    <location>
        <begin position="712"/>
        <end position="734"/>
    </location>
</feature>
<comment type="subcellular location">
    <subcellularLocation>
        <location evidence="1">Cell membrane</location>
        <topology evidence="1">Multi-pass membrane protein</topology>
    </subcellularLocation>
</comment>
<evidence type="ECO:0000313" key="8">
    <source>
        <dbReference type="EMBL" id="MTR82968.1"/>
    </source>
</evidence>
<evidence type="ECO:0000259" key="7">
    <source>
        <dbReference type="Pfam" id="PF02687"/>
    </source>
</evidence>
<dbReference type="PANTHER" id="PTHR30287">
    <property type="entry name" value="MEMBRANE COMPONENT OF PREDICTED ABC SUPERFAMILY METABOLITE UPTAKE TRANSPORTER"/>
    <property type="match status" value="1"/>
</dbReference>
<evidence type="ECO:0000256" key="6">
    <source>
        <dbReference type="SAM" id="Phobius"/>
    </source>
</evidence>
<evidence type="ECO:0000256" key="1">
    <source>
        <dbReference type="ARBA" id="ARBA00004651"/>
    </source>
</evidence>
<evidence type="ECO:0000313" key="9">
    <source>
        <dbReference type="Proteomes" id="UP000446657"/>
    </source>
</evidence>
<dbReference type="Proteomes" id="UP000446657">
    <property type="component" value="Unassembled WGS sequence"/>
</dbReference>
<protein>
    <submittedName>
        <fullName evidence="8">FtsX-like permease family protein</fullName>
    </submittedName>
</protein>
<feature type="transmembrane region" description="Helical" evidence="6">
    <location>
        <begin position="348"/>
        <end position="367"/>
    </location>
</feature>